<evidence type="ECO:0000256" key="1">
    <source>
        <dbReference type="SAM" id="MobiDB-lite"/>
    </source>
</evidence>
<gene>
    <name evidence="2" type="ORF">FSP39_010686</name>
</gene>
<dbReference type="EMBL" id="VSWD01000012">
    <property type="protein sequence ID" value="KAK3085921.1"/>
    <property type="molecule type" value="Genomic_DNA"/>
</dbReference>
<feature type="compositionally biased region" description="Polar residues" evidence="1">
    <location>
        <begin position="632"/>
        <end position="657"/>
    </location>
</feature>
<protein>
    <submittedName>
        <fullName evidence="2">Uncharacterized protein</fullName>
    </submittedName>
</protein>
<feature type="region of interest" description="Disordered" evidence="1">
    <location>
        <begin position="353"/>
        <end position="435"/>
    </location>
</feature>
<comment type="caution">
    <text evidence="2">The sequence shown here is derived from an EMBL/GenBank/DDBJ whole genome shotgun (WGS) entry which is preliminary data.</text>
</comment>
<dbReference type="Proteomes" id="UP001186944">
    <property type="component" value="Unassembled WGS sequence"/>
</dbReference>
<feature type="compositionally biased region" description="Polar residues" evidence="1">
    <location>
        <begin position="353"/>
        <end position="376"/>
    </location>
</feature>
<feature type="compositionally biased region" description="Polar residues" evidence="1">
    <location>
        <begin position="555"/>
        <end position="583"/>
    </location>
</feature>
<feature type="compositionally biased region" description="Basic and acidic residues" evidence="1">
    <location>
        <begin position="415"/>
        <end position="432"/>
    </location>
</feature>
<feature type="compositionally biased region" description="Basic and acidic residues" evidence="1">
    <location>
        <begin position="254"/>
        <end position="264"/>
    </location>
</feature>
<feature type="region of interest" description="Disordered" evidence="1">
    <location>
        <begin position="254"/>
        <end position="278"/>
    </location>
</feature>
<feature type="region of interest" description="Disordered" evidence="1">
    <location>
        <begin position="547"/>
        <end position="588"/>
    </location>
</feature>
<evidence type="ECO:0000313" key="3">
    <source>
        <dbReference type="Proteomes" id="UP001186944"/>
    </source>
</evidence>
<feature type="compositionally biased region" description="Basic and acidic residues" evidence="1">
    <location>
        <begin position="377"/>
        <end position="394"/>
    </location>
</feature>
<dbReference type="AlphaFoldDB" id="A0AA89BSM4"/>
<sequence>MEQRTCVKRKLTDEIPDVKVDKKISELGEKVLSFISKYSLRTDLFSDLSRELKEALSEVEESQATCPLTKACSTPQRPYVLDPHARHWTICNKGHIFSKVMNEEECYLCHDIDFYSEVEVFRREGMSVTFDARRPGIIKVQANITAKGGNEVHTIDIRGDQNLTSTLHGGVKNENQQDRNTSVEVPEEVDQINDKTIRQREELSTTPVYNNTLYGRSSSYDRRTSFSKTLKEFGRVSSADNVAACIKESNPVSNDRDQLYRGETRQNGGSKTVVGRRNHLSSEDLRRQCMENLRNLRKENEIFLKQNNLPKSKTNVTKRDFDGSIRASSCDRSANVWNTFNTLRRVCSAEDLTNQTSNGKGKSENEIFSSETTTDGSESKDEVNEQDEAWVKVETRRRKRHQDKIEAKYNNQQEGKLDDRTKDGLSKHDLNKTTDYNLTNSPLAFTMAEFPPLSAQCNVKVKETKSDKESTSMPCKVDPIHNKKAQTDIFGEPRIFIEKKNQIEHVDKIKMPETPYLQTAQMCSDPFDMNEKNFDENIGSSGLEVKDEGMRHRSSSWGGTANPSGRNTMQTKNETHGQTSSGLRNKEEYKVHVSKRILEGDVEGTSIINTRSSTLESVNKMKLEESCRMDSSETTIQNKGNTGTEDSNGQKVFDSQSSIPVKNITKRRNRSVSLDLRRKVIQNLQGNYEREQSNSTSRKSFPSKNDKSQNYCKHTEIDRKTLSKGCEGKNLDTSTRAFSADHMKRLLNQEESKPVKPNAAQTVLGSATGSSDKIKGVEQSPVMVKRRMKQREKLTLSAVNTLGRQSTMRSESKNIEAECKLEPNVNSSCQSSDLQEFLGAPIVESWDSSDSC</sequence>
<name>A0AA89BSM4_PINIB</name>
<feature type="region of interest" description="Disordered" evidence="1">
    <location>
        <begin position="625"/>
        <end position="657"/>
    </location>
</feature>
<feature type="region of interest" description="Disordered" evidence="1">
    <location>
        <begin position="685"/>
        <end position="714"/>
    </location>
</feature>
<evidence type="ECO:0000313" key="2">
    <source>
        <dbReference type="EMBL" id="KAK3085921.1"/>
    </source>
</evidence>
<keyword evidence="3" id="KW-1185">Reference proteome</keyword>
<proteinExistence type="predicted"/>
<feature type="compositionally biased region" description="Polar residues" evidence="1">
    <location>
        <begin position="693"/>
        <end position="712"/>
    </location>
</feature>
<organism evidence="2 3">
    <name type="scientific">Pinctada imbricata</name>
    <name type="common">Atlantic pearl-oyster</name>
    <name type="synonym">Pinctada martensii</name>
    <dbReference type="NCBI Taxonomy" id="66713"/>
    <lineage>
        <taxon>Eukaryota</taxon>
        <taxon>Metazoa</taxon>
        <taxon>Spiralia</taxon>
        <taxon>Lophotrochozoa</taxon>
        <taxon>Mollusca</taxon>
        <taxon>Bivalvia</taxon>
        <taxon>Autobranchia</taxon>
        <taxon>Pteriomorphia</taxon>
        <taxon>Pterioida</taxon>
        <taxon>Pterioidea</taxon>
        <taxon>Pteriidae</taxon>
        <taxon>Pinctada</taxon>
    </lineage>
</organism>
<accession>A0AA89BSM4</accession>
<reference evidence="2" key="1">
    <citation type="submission" date="2019-08" db="EMBL/GenBank/DDBJ databases">
        <title>The improved chromosome-level genome for the pearl oyster Pinctada fucata martensii using PacBio sequencing and Hi-C.</title>
        <authorList>
            <person name="Zheng Z."/>
        </authorList>
    </citation>
    <scope>NUCLEOTIDE SEQUENCE</scope>
    <source>
        <strain evidence="2">ZZ-2019</strain>
        <tissue evidence="2">Adductor muscle</tissue>
    </source>
</reference>